<name>A0A4W5RN74_9TELE</name>
<evidence type="ECO:0000256" key="6">
    <source>
        <dbReference type="ARBA" id="ARBA00022807"/>
    </source>
</evidence>
<comment type="subcellular location">
    <subcellularLocation>
        <location evidence="1">Nucleus</location>
        <location evidence="1">Nucleolus</location>
    </subcellularLocation>
</comment>
<evidence type="ECO:0000313" key="10">
    <source>
        <dbReference type="Ensembl" id="ENSHHUP00000091431.1"/>
    </source>
</evidence>
<feature type="compositionally biased region" description="Basic and acidic residues" evidence="8">
    <location>
        <begin position="15"/>
        <end position="25"/>
    </location>
</feature>
<feature type="domain" description="Ubiquitin-like protease family profile" evidence="9">
    <location>
        <begin position="259"/>
        <end position="429"/>
    </location>
</feature>
<evidence type="ECO:0000256" key="3">
    <source>
        <dbReference type="ARBA" id="ARBA00022670"/>
    </source>
</evidence>
<dbReference type="InterPro" id="IPR045577">
    <property type="entry name" value="SENP3_5_cons_dom"/>
</dbReference>
<accession>A0A4W5RN74</accession>
<reference evidence="10" key="3">
    <citation type="submission" date="2025-09" db="UniProtKB">
        <authorList>
            <consortium name="Ensembl"/>
        </authorList>
    </citation>
    <scope>IDENTIFICATION</scope>
</reference>
<keyword evidence="7" id="KW-0539">Nucleus</keyword>
<dbReference type="GeneTree" id="ENSGT00940000156309"/>
<dbReference type="Pfam" id="PF02902">
    <property type="entry name" value="Peptidase_C48"/>
    <property type="match status" value="1"/>
</dbReference>
<dbReference type="GO" id="GO:0005730">
    <property type="term" value="C:nucleolus"/>
    <property type="evidence" value="ECO:0007669"/>
    <property type="project" value="UniProtKB-SubCell"/>
</dbReference>
<keyword evidence="5" id="KW-0378">Hydrolase</keyword>
<dbReference type="Pfam" id="PF19722">
    <property type="entry name" value="SENP3_5_N"/>
    <property type="match status" value="1"/>
</dbReference>
<dbReference type="GO" id="GO:0016926">
    <property type="term" value="P:protein desumoylation"/>
    <property type="evidence" value="ECO:0007669"/>
    <property type="project" value="TreeGrafter"/>
</dbReference>
<evidence type="ECO:0000256" key="1">
    <source>
        <dbReference type="ARBA" id="ARBA00004604"/>
    </source>
</evidence>
<keyword evidence="11" id="KW-1185">Reference proteome</keyword>
<dbReference type="PANTHER" id="PTHR12606">
    <property type="entry name" value="SENTRIN/SUMO-SPECIFIC PROTEASE"/>
    <property type="match status" value="1"/>
</dbReference>
<dbReference type="PROSITE" id="PS50600">
    <property type="entry name" value="ULP_PROTEASE"/>
    <property type="match status" value="1"/>
</dbReference>
<organism evidence="10 11">
    <name type="scientific">Hucho hucho</name>
    <name type="common">huchen</name>
    <dbReference type="NCBI Taxonomy" id="62062"/>
    <lineage>
        <taxon>Eukaryota</taxon>
        <taxon>Metazoa</taxon>
        <taxon>Chordata</taxon>
        <taxon>Craniata</taxon>
        <taxon>Vertebrata</taxon>
        <taxon>Euteleostomi</taxon>
        <taxon>Actinopterygii</taxon>
        <taxon>Neopterygii</taxon>
        <taxon>Teleostei</taxon>
        <taxon>Protacanthopterygii</taxon>
        <taxon>Salmoniformes</taxon>
        <taxon>Salmonidae</taxon>
        <taxon>Salmoninae</taxon>
        <taxon>Hucho</taxon>
    </lineage>
</organism>
<dbReference type="Proteomes" id="UP000314982">
    <property type="component" value="Unassembled WGS sequence"/>
</dbReference>
<proteinExistence type="inferred from homology"/>
<dbReference type="SUPFAM" id="SSF54001">
    <property type="entry name" value="Cysteine proteinases"/>
    <property type="match status" value="1"/>
</dbReference>
<dbReference type="GO" id="GO:0016929">
    <property type="term" value="F:deSUMOylase activity"/>
    <property type="evidence" value="ECO:0007669"/>
    <property type="project" value="TreeGrafter"/>
</dbReference>
<evidence type="ECO:0000259" key="9">
    <source>
        <dbReference type="PROSITE" id="PS50600"/>
    </source>
</evidence>
<dbReference type="Ensembl" id="ENSHHUT00000094251.1">
    <property type="protein sequence ID" value="ENSHHUP00000091431.1"/>
    <property type="gene ID" value="ENSHHUG00000052748.1"/>
</dbReference>
<evidence type="ECO:0000256" key="7">
    <source>
        <dbReference type="ARBA" id="ARBA00023242"/>
    </source>
</evidence>
<feature type="compositionally biased region" description="Acidic residues" evidence="8">
    <location>
        <begin position="26"/>
        <end position="76"/>
    </location>
</feature>
<keyword evidence="6" id="KW-0788">Thiol protease</keyword>
<reference evidence="11" key="1">
    <citation type="submission" date="2018-06" db="EMBL/GenBank/DDBJ databases">
        <title>Genome assembly of Danube salmon.</title>
        <authorList>
            <person name="Macqueen D.J."/>
            <person name="Gundappa M.K."/>
        </authorList>
    </citation>
    <scope>NUCLEOTIDE SEQUENCE [LARGE SCALE GENOMIC DNA]</scope>
</reference>
<keyword evidence="4" id="KW-0833">Ubl conjugation pathway</keyword>
<dbReference type="InterPro" id="IPR038765">
    <property type="entry name" value="Papain-like_cys_pep_sf"/>
</dbReference>
<dbReference type="InterPro" id="IPR003653">
    <property type="entry name" value="Peptidase_C48_C"/>
</dbReference>
<sequence>MDPTSTHQMPSPMHLKLDQKEREAWDAEYMEELEREEMEEDGDEEEDEEEVDFEEGEGWDEEEQEEEEEDGEEAEVEWEVPHMVPTTSLQEQNHHHHHQLQAPLEEDDDDNDNNQAENKARDFPSNPIQSRLNVLRQRRLRRWRKLRSHCGLRSRLTQHWKTWRQRALWVGTLGHRRARKWPQYSQYANRHRRGADPGLSPLSDDERLSGSEREASYSIVRDKPVEVALTEEHMSCVHGILDESLQKYGSLIPIHADDVVEKLQDIFNDNFSQPHRSCTGTSCLTTLGLETVMNMYGDLVMDSVPEKVHFFNSFFYDKLRTKGYDGVKRWTKNVDIFQKDLLLIPIHLEVHWSLVSVDIPRRAITYFDSQRTLNRRCPKHIAKYLQAEAVKKDQRDFLTGWKGYFKMNVGRQNNDSDCGAFVLQYCKTLALGQPFSFGQQDMPKLRRLMYKELCHCKLSL</sequence>
<feature type="compositionally biased region" description="Basic and acidic residues" evidence="8">
    <location>
        <begin position="204"/>
        <end position="213"/>
    </location>
</feature>
<keyword evidence="3" id="KW-0645">Protease</keyword>
<dbReference type="STRING" id="62062.ENSHHUP00000091431"/>
<comment type="similarity">
    <text evidence="2">Belongs to the peptidase C48 family.</text>
</comment>
<evidence type="ECO:0000256" key="2">
    <source>
        <dbReference type="ARBA" id="ARBA00005234"/>
    </source>
</evidence>
<evidence type="ECO:0000313" key="11">
    <source>
        <dbReference type="Proteomes" id="UP000314982"/>
    </source>
</evidence>
<feature type="region of interest" description="Disordered" evidence="8">
    <location>
        <begin position="88"/>
        <end position="130"/>
    </location>
</feature>
<evidence type="ECO:0000256" key="4">
    <source>
        <dbReference type="ARBA" id="ARBA00022786"/>
    </source>
</evidence>
<dbReference type="Gene3D" id="3.40.395.10">
    <property type="entry name" value="Adenoviral Proteinase, Chain A"/>
    <property type="match status" value="1"/>
</dbReference>
<evidence type="ECO:0000256" key="5">
    <source>
        <dbReference type="ARBA" id="ARBA00022801"/>
    </source>
</evidence>
<feature type="region of interest" description="Disordered" evidence="8">
    <location>
        <begin position="1"/>
        <end position="76"/>
    </location>
</feature>
<dbReference type="PANTHER" id="PTHR12606:SF16">
    <property type="entry name" value="SENTRIN-SPECIFIC PROTEASE 3"/>
    <property type="match status" value="1"/>
</dbReference>
<protein>
    <submittedName>
        <fullName evidence="10">SUMO specific peptidase 3b</fullName>
    </submittedName>
</protein>
<feature type="region of interest" description="Disordered" evidence="8">
    <location>
        <begin position="188"/>
        <end position="213"/>
    </location>
</feature>
<dbReference type="GO" id="GO:0006508">
    <property type="term" value="P:proteolysis"/>
    <property type="evidence" value="ECO:0007669"/>
    <property type="project" value="UniProtKB-KW"/>
</dbReference>
<evidence type="ECO:0000256" key="8">
    <source>
        <dbReference type="SAM" id="MobiDB-lite"/>
    </source>
</evidence>
<dbReference type="AlphaFoldDB" id="A0A4W5RN74"/>
<reference evidence="10" key="2">
    <citation type="submission" date="2025-08" db="UniProtKB">
        <authorList>
            <consortium name="Ensembl"/>
        </authorList>
    </citation>
    <scope>IDENTIFICATION</scope>
</reference>